<dbReference type="EMBL" id="BARS01018279">
    <property type="protein sequence ID" value="GAF92696.1"/>
    <property type="molecule type" value="Genomic_DNA"/>
</dbReference>
<dbReference type="GO" id="GO:0008830">
    <property type="term" value="F:dTDP-4-dehydrorhamnose 3,5-epimerase activity"/>
    <property type="evidence" value="ECO:0007669"/>
    <property type="project" value="InterPro"/>
</dbReference>
<dbReference type="AlphaFoldDB" id="X0TZZ0"/>
<gene>
    <name evidence="1" type="ORF">S01H1_29762</name>
</gene>
<dbReference type="PANTHER" id="PTHR21047:SF2">
    <property type="entry name" value="THYMIDINE DIPHOSPHO-4-KETO-RHAMNOSE 3,5-EPIMERASE"/>
    <property type="match status" value="1"/>
</dbReference>
<organism evidence="1">
    <name type="scientific">marine sediment metagenome</name>
    <dbReference type="NCBI Taxonomy" id="412755"/>
    <lineage>
        <taxon>unclassified sequences</taxon>
        <taxon>metagenomes</taxon>
        <taxon>ecological metagenomes</taxon>
    </lineage>
</organism>
<dbReference type="GO" id="GO:0005829">
    <property type="term" value="C:cytosol"/>
    <property type="evidence" value="ECO:0007669"/>
    <property type="project" value="TreeGrafter"/>
</dbReference>
<feature type="non-terminal residue" evidence="1">
    <location>
        <position position="1"/>
    </location>
</feature>
<evidence type="ECO:0008006" key="2">
    <source>
        <dbReference type="Google" id="ProtNLM"/>
    </source>
</evidence>
<name>X0TZZ0_9ZZZZ</name>
<dbReference type="GO" id="GO:0000271">
    <property type="term" value="P:polysaccharide biosynthetic process"/>
    <property type="evidence" value="ECO:0007669"/>
    <property type="project" value="TreeGrafter"/>
</dbReference>
<dbReference type="SUPFAM" id="SSF51182">
    <property type="entry name" value="RmlC-like cupins"/>
    <property type="match status" value="1"/>
</dbReference>
<proteinExistence type="predicted"/>
<dbReference type="InterPro" id="IPR000888">
    <property type="entry name" value="RmlC-like"/>
</dbReference>
<accession>X0TZZ0</accession>
<dbReference type="InterPro" id="IPR011051">
    <property type="entry name" value="RmlC_Cupin_sf"/>
</dbReference>
<reference evidence="1" key="1">
    <citation type="journal article" date="2014" name="Front. Microbiol.">
        <title>High frequency of phylogenetically diverse reductive dehalogenase-homologous genes in deep subseafloor sedimentary metagenomes.</title>
        <authorList>
            <person name="Kawai M."/>
            <person name="Futagami T."/>
            <person name="Toyoda A."/>
            <person name="Takaki Y."/>
            <person name="Nishi S."/>
            <person name="Hori S."/>
            <person name="Arai W."/>
            <person name="Tsubouchi T."/>
            <person name="Morono Y."/>
            <person name="Uchiyama I."/>
            <person name="Ito T."/>
            <person name="Fujiyama A."/>
            <person name="Inagaki F."/>
            <person name="Takami H."/>
        </authorList>
    </citation>
    <scope>NUCLEOTIDE SEQUENCE</scope>
    <source>
        <strain evidence="1">Expedition CK06-06</strain>
    </source>
</reference>
<protein>
    <recommendedName>
        <fullName evidence="2">dTDP-4-dehydrorhamnose 3,5-epimerase</fullName>
    </recommendedName>
</protein>
<dbReference type="InterPro" id="IPR014710">
    <property type="entry name" value="RmlC-like_jellyroll"/>
</dbReference>
<dbReference type="Gene3D" id="2.60.120.10">
    <property type="entry name" value="Jelly Rolls"/>
    <property type="match status" value="1"/>
</dbReference>
<comment type="caution">
    <text evidence="1">The sequence shown here is derived from an EMBL/GenBank/DDBJ whole genome shotgun (WGS) entry which is preliminary data.</text>
</comment>
<sequence length="103" mass="11877">AWHYHKKQDDYFAVVKGMAKVALYDAREGSPTQGQVDEFFLGEENNILLKIPVGVMHGYKTVGSEPSLLINFPSEPYDPQQPDEYRLPWDTDQIPYDWDIKMG</sequence>
<dbReference type="PANTHER" id="PTHR21047">
    <property type="entry name" value="DTDP-6-DEOXY-D-GLUCOSE-3,5 EPIMERASE"/>
    <property type="match status" value="1"/>
</dbReference>
<dbReference type="Pfam" id="PF00908">
    <property type="entry name" value="dTDP_sugar_isom"/>
    <property type="match status" value="1"/>
</dbReference>
<evidence type="ECO:0000313" key="1">
    <source>
        <dbReference type="EMBL" id="GAF92696.1"/>
    </source>
</evidence>